<dbReference type="InterPro" id="IPR050588">
    <property type="entry name" value="WNK_Ser-Thr_kinase"/>
</dbReference>
<dbReference type="InterPro" id="IPR000719">
    <property type="entry name" value="Prot_kinase_dom"/>
</dbReference>
<evidence type="ECO:0000313" key="4">
    <source>
        <dbReference type="EMBL" id="KAK9786274.1"/>
    </source>
</evidence>
<feature type="compositionally biased region" description="Acidic residues" evidence="2">
    <location>
        <begin position="29"/>
        <end position="40"/>
    </location>
</feature>
<gene>
    <name evidence="4" type="ORF">WJX73_002868</name>
</gene>
<dbReference type="EMBL" id="JALJOQ010000277">
    <property type="protein sequence ID" value="KAK9786274.1"/>
    <property type="molecule type" value="Genomic_DNA"/>
</dbReference>
<organism evidence="4 5">
    <name type="scientific">Symbiochloris irregularis</name>
    <dbReference type="NCBI Taxonomy" id="706552"/>
    <lineage>
        <taxon>Eukaryota</taxon>
        <taxon>Viridiplantae</taxon>
        <taxon>Chlorophyta</taxon>
        <taxon>core chlorophytes</taxon>
        <taxon>Trebouxiophyceae</taxon>
        <taxon>Trebouxiales</taxon>
        <taxon>Trebouxiaceae</taxon>
        <taxon>Symbiochloris</taxon>
    </lineage>
</organism>
<reference evidence="4 5" key="1">
    <citation type="journal article" date="2024" name="Nat. Commun.">
        <title>Phylogenomics reveals the evolutionary origins of lichenization in chlorophyte algae.</title>
        <authorList>
            <person name="Puginier C."/>
            <person name="Libourel C."/>
            <person name="Otte J."/>
            <person name="Skaloud P."/>
            <person name="Haon M."/>
            <person name="Grisel S."/>
            <person name="Petersen M."/>
            <person name="Berrin J.G."/>
            <person name="Delaux P.M."/>
            <person name="Dal Grande F."/>
            <person name="Keller J."/>
        </authorList>
    </citation>
    <scope>NUCLEOTIDE SEQUENCE [LARGE SCALE GENOMIC DNA]</scope>
    <source>
        <strain evidence="4 5">SAG 2036</strain>
    </source>
</reference>
<evidence type="ECO:0000259" key="3">
    <source>
        <dbReference type="PROSITE" id="PS50011"/>
    </source>
</evidence>
<dbReference type="Gene3D" id="3.30.200.20">
    <property type="entry name" value="Phosphorylase Kinase, domain 1"/>
    <property type="match status" value="1"/>
</dbReference>
<dbReference type="EC" id="2.7.11.1" evidence="1"/>
<dbReference type="PANTHER" id="PTHR13902">
    <property type="entry name" value="SERINE/THREONINE-PROTEIN KINASE WNK WITH NO LYSINE -RELATED"/>
    <property type="match status" value="1"/>
</dbReference>
<feature type="region of interest" description="Disordered" evidence="2">
    <location>
        <begin position="1"/>
        <end position="47"/>
    </location>
</feature>
<feature type="domain" description="Protein kinase" evidence="3">
    <location>
        <begin position="48"/>
        <end position="289"/>
    </location>
</feature>
<dbReference type="SUPFAM" id="SSF56112">
    <property type="entry name" value="Protein kinase-like (PK-like)"/>
    <property type="match status" value="1"/>
</dbReference>
<dbReference type="InterPro" id="IPR011009">
    <property type="entry name" value="Kinase-like_dom_sf"/>
</dbReference>
<name>A0AAW1NJB9_9CHLO</name>
<sequence>MQSNSEAALPAQRSTPEVGLEDLRQGEDRDGDEDDDEVVEQDPSKQFTRYHTQVGVGRFKRVYKGFDEKRGIDVAWSKILQSSLHLDDGQMQNIVAEMATGLGLDHPNIIRCYRTWQDEEKQCINLITEFFTSGNLREYRQRHKHLELKAVRKWARQLLSGLEYLHGKAPPIVHGDLRCDKVYINGHSGEIKIGDLGLATLLPRRFDPAVLPNGLGRGGQYTKQVDIFAFGLVILELATKRKLDAANCPAWPELLDTLQDPDFRSFIKRCLMPDGERPTASELLDDAFFTRKVVRENSGKATASLQAASLLPPKGVNGPAAALTPRASEADDTSVTTCEVGTVRGEDYNFQFSGKIRDNKLHFRLQMQYEGDEDLDKVGHKRTIDFFYDADVDTPEEIASEISNEFALSSTDRDICAAALKEWLAKEAPNSSG</sequence>
<comment type="caution">
    <text evidence="4">The sequence shown here is derived from an EMBL/GenBank/DDBJ whole genome shotgun (WGS) entry which is preliminary data.</text>
</comment>
<evidence type="ECO:0000313" key="5">
    <source>
        <dbReference type="Proteomes" id="UP001465755"/>
    </source>
</evidence>
<accession>A0AAW1NJB9</accession>
<dbReference type="PROSITE" id="PS50011">
    <property type="entry name" value="PROTEIN_KINASE_DOM"/>
    <property type="match status" value="1"/>
</dbReference>
<dbReference type="GO" id="GO:0004674">
    <property type="term" value="F:protein serine/threonine kinase activity"/>
    <property type="evidence" value="ECO:0007669"/>
    <property type="project" value="UniProtKB-EC"/>
</dbReference>
<proteinExistence type="predicted"/>
<evidence type="ECO:0000256" key="2">
    <source>
        <dbReference type="SAM" id="MobiDB-lite"/>
    </source>
</evidence>
<evidence type="ECO:0000256" key="1">
    <source>
        <dbReference type="ARBA" id="ARBA00012513"/>
    </source>
</evidence>
<protein>
    <recommendedName>
        <fullName evidence="1">non-specific serine/threonine protein kinase</fullName>
        <ecNumber evidence="1">2.7.11.1</ecNumber>
    </recommendedName>
</protein>
<dbReference type="Gene3D" id="1.10.510.10">
    <property type="entry name" value="Transferase(Phosphotransferase) domain 1"/>
    <property type="match status" value="1"/>
</dbReference>
<dbReference type="AlphaFoldDB" id="A0AAW1NJB9"/>
<dbReference type="Pfam" id="PF00069">
    <property type="entry name" value="Pkinase"/>
    <property type="match status" value="1"/>
</dbReference>
<dbReference type="Proteomes" id="UP001465755">
    <property type="component" value="Unassembled WGS sequence"/>
</dbReference>
<dbReference type="GO" id="GO:0005524">
    <property type="term" value="F:ATP binding"/>
    <property type="evidence" value="ECO:0007669"/>
    <property type="project" value="InterPro"/>
</dbReference>
<keyword evidence="5" id="KW-1185">Reference proteome</keyword>